<accession>A0AAD7B2B2</accession>
<organism evidence="2 3">
    <name type="scientific">Roridomyces roridus</name>
    <dbReference type="NCBI Taxonomy" id="1738132"/>
    <lineage>
        <taxon>Eukaryota</taxon>
        <taxon>Fungi</taxon>
        <taxon>Dikarya</taxon>
        <taxon>Basidiomycota</taxon>
        <taxon>Agaricomycotina</taxon>
        <taxon>Agaricomycetes</taxon>
        <taxon>Agaricomycetidae</taxon>
        <taxon>Agaricales</taxon>
        <taxon>Marasmiineae</taxon>
        <taxon>Mycenaceae</taxon>
        <taxon>Roridomyces</taxon>
    </lineage>
</organism>
<protein>
    <submittedName>
        <fullName evidence="2">Uncharacterized protein</fullName>
    </submittedName>
</protein>
<name>A0AAD7B2B2_9AGAR</name>
<dbReference type="AlphaFoldDB" id="A0AAD7B2B2"/>
<sequence>MQILTVGLYHVMCFRHLAVVDFIPWESLEVPLGALIFHPSVGSESVNHHPSRESFGPMTCPAGDIPEFFTHFYGWNGFEAGRSTVRGEDMATGWIRFKAPEIYDKTLEALLNGDGDTWLPQANHIFQRLKVTSRHEDYVFIEGIRLQLYIPAPSKPHPEGYLFACPAEHFKSGRASFAWPQCPWFWSLDPSGIPPLTPEAAQSLGFPEVEQAVRAMGRHWDTGVYEGLRKFHAAKGFDPYSQDLAKHLGCHLMEVHGDRETLHAHVAELPEEGAEDRMEHIDVDESHSSVNIVEPPCAGNRHRYG</sequence>
<dbReference type="Proteomes" id="UP001221142">
    <property type="component" value="Unassembled WGS sequence"/>
</dbReference>
<gene>
    <name evidence="2" type="ORF">FB45DRAFT_394097</name>
</gene>
<comment type="caution">
    <text evidence="2">The sequence shown here is derived from an EMBL/GenBank/DDBJ whole genome shotgun (WGS) entry which is preliminary data.</text>
</comment>
<keyword evidence="3" id="KW-1185">Reference proteome</keyword>
<feature type="region of interest" description="Disordered" evidence="1">
    <location>
        <begin position="285"/>
        <end position="305"/>
    </location>
</feature>
<dbReference type="EMBL" id="JARKIF010000048">
    <property type="protein sequence ID" value="KAJ7607732.1"/>
    <property type="molecule type" value="Genomic_DNA"/>
</dbReference>
<proteinExistence type="predicted"/>
<evidence type="ECO:0000313" key="2">
    <source>
        <dbReference type="EMBL" id="KAJ7607732.1"/>
    </source>
</evidence>
<reference evidence="2" key="1">
    <citation type="submission" date="2023-03" db="EMBL/GenBank/DDBJ databases">
        <title>Massive genome expansion in bonnet fungi (Mycena s.s.) driven by repeated elements and novel gene families across ecological guilds.</title>
        <authorList>
            <consortium name="Lawrence Berkeley National Laboratory"/>
            <person name="Harder C.B."/>
            <person name="Miyauchi S."/>
            <person name="Viragh M."/>
            <person name="Kuo A."/>
            <person name="Thoen E."/>
            <person name="Andreopoulos B."/>
            <person name="Lu D."/>
            <person name="Skrede I."/>
            <person name="Drula E."/>
            <person name="Henrissat B."/>
            <person name="Morin E."/>
            <person name="Kohler A."/>
            <person name="Barry K."/>
            <person name="LaButti K."/>
            <person name="Morin E."/>
            <person name="Salamov A."/>
            <person name="Lipzen A."/>
            <person name="Mereny Z."/>
            <person name="Hegedus B."/>
            <person name="Baldrian P."/>
            <person name="Stursova M."/>
            <person name="Weitz H."/>
            <person name="Taylor A."/>
            <person name="Grigoriev I.V."/>
            <person name="Nagy L.G."/>
            <person name="Martin F."/>
            <person name="Kauserud H."/>
        </authorList>
    </citation>
    <scope>NUCLEOTIDE SEQUENCE</scope>
    <source>
        <strain evidence="2">9284</strain>
    </source>
</reference>
<evidence type="ECO:0000256" key="1">
    <source>
        <dbReference type="SAM" id="MobiDB-lite"/>
    </source>
</evidence>
<evidence type="ECO:0000313" key="3">
    <source>
        <dbReference type="Proteomes" id="UP001221142"/>
    </source>
</evidence>